<gene>
    <name evidence="1" type="ORF">JDP02_02440</name>
</gene>
<dbReference type="Proteomes" id="UP000603369">
    <property type="component" value="Unassembled WGS sequence"/>
</dbReference>
<keyword evidence="2" id="KW-1185">Reference proteome</keyword>
<dbReference type="RefSeq" id="WP_179386813.1">
    <property type="nucleotide sequence ID" value="NZ_CP068156.1"/>
</dbReference>
<accession>A0A7Y9ZVZ8</accession>
<proteinExistence type="predicted"/>
<evidence type="ECO:0000313" key="1">
    <source>
        <dbReference type="EMBL" id="MBK3427371.1"/>
    </source>
</evidence>
<organism evidence="1 2">
    <name type="scientific">Corynebacterium tuberculostearicum</name>
    <dbReference type="NCBI Taxonomy" id="38304"/>
    <lineage>
        <taxon>Bacteria</taxon>
        <taxon>Bacillati</taxon>
        <taxon>Actinomycetota</taxon>
        <taxon>Actinomycetes</taxon>
        <taxon>Mycobacteriales</taxon>
        <taxon>Corynebacteriaceae</taxon>
        <taxon>Corynebacterium</taxon>
    </lineage>
</organism>
<comment type="caution">
    <text evidence="1">The sequence shown here is derived from an EMBL/GenBank/DDBJ whole genome shotgun (WGS) entry which is preliminary data.</text>
</comment>
<protein>
    <submittedName>
        <fullName evidence="1">Uncharacterized protein</fullName>
    </submittedName>
</protein>
<dbReference type="GeneID" id="78320541"/>
<sequence length="306" mass="33123">MKRLESGKSLASLAVLAAVLLIAAVLSSNMVRAGLLILAVLIAALILVLSVSWARRVEAQRRQDYRNVMSVAKELSLLRNMSGSIAKSRESQRFQEEQLTQINSAVEEWRDGETGSGGRSSEPLSYFSPRRISASKPVEKPNSHVAGRQAALQDTGEGSKEKLRELLYPASEVSRVVAVLGSSELREILSDFCSVRKIDSAVDLAKAGNDISYLVIEEASLTSGRWFGSLSAQGTHLFQELHSQIMKAQRNGNVVTAVVANAPASHMTSVLRDAADVVLSKKSRKDSRSAEMANPVIKAIDAYACK</sequence>
<evidence type="ECO:0000313" key="2">
    <source>
        <dbReference type="Proteomes" id="UP000603369"/>
    </source>
</evidence>
<dbReference type="AlphaFoldDB" id="A0A7Y9ZVZ8"/>
<reference evidence="1 2" key="1">
    <citation type="submission" date="2020-12" db="EMBL/GenBank/DDBJ databases">
        <title>Draft genome sequence of the commensal strain Corynebacterium tuberculostearicum MFP09/CIP 102622 isolated from human skin.</title>
        <authorList>
            <person name="Boukerb A.M."/>
            <person name="Janvier X."/>
            <person name="Feuilloley M.G.J."/>
            <person name="Groboillot A."/>
        </authorList>
    </citation>
    <scope>NUCLEOTIDE SEQUENCE [LARGE SCALE GENOMIC DNA]</scope>
    <source>
        <strain evidence="1 2">CIP 102622</strain>
    </source>
</reference>
<dbReference type="EMBL" id="JAEHFL010000002">
    <property type="protein sequence ID" value="MBK3427371.1"/>
    <property type="molecule type" value="Genomic_DNA"/>
</dbReference>
<name>A0A7Y9ZVZ8_9CORY</name>